<dbReference type="GO" id="GO:0015074">
    <property type="term" value="P:DNA integration"/>
    <property type="evidence" value="ECO:0007669"/>
    <property type="project" value="InterPro"/>
</dbReference>
<dbReference type="GO" id="GO:0003677">
    <property type="term" value="F:DNA binding"/>
    <property type="evidence" value="ECO:0007669"/>
    <property type="project" value="InterPro"/>
</dbReference>
<dbReference type="InterPro" id="IPR011010">
    <property type="entry name" value="DNA_brk_join_enz"/>
</dbReference>
<dbReference type="Gene3D" id="1.10.443.10">
    <property type="entry name" value="Intergrase catalytic core"/>
    <property type="match status" value="1"/>
</dbReference>
<evidence type="ECO:0000256" key="2">
    <source>
        <dbReference type="SAM" id="MobiDB-lite"/>
    </source>
</evidence>
<dbReference type="Proteomes" id="UP000566324">
    <property type="component" value="Unassembled WGS sequence"/>
</dbReference>
<reference evidence="4 5" key="1">
    <citation type="submission" date="2020-08" db="EMBL/GenBank/DDBJ databases">
        <title>Genomic Encyclopedia of Type Strains, Phase IV (KMG-IV): sequencing the most valuable type-strain genomes for metagenomic binning, comparative biology and taxonomic classification.</title>
        <authorList>
            <person name="Goeker M."/>
        </authorList>
    </citation>
    <scope>NUCLEOTIDE SEQUENCE [LARGE SCALE GENOMIC DNA]</scope>
    <source>
        <strain evidence="4 5">DSM 17328</strain>
    </source>
</reference>
<dbReference type="PROSITE" id="PS51898">
    <property type="entry name" value="TYR_RECOMBINASE"/>
    <property type="match status" value="1"/>
</dbReference>
<dbReference type="InterPro" id="IPR013762">
    <property type="entry name" value="Integrase-like_cat_sf"/>
</dbReference>
<evidence type="ECO:0000313" key="5">
    <source>
        <dbReference type="Proteomes" id="UP000566324"/>
    </source>
</evidence>
<evidence type="ECO:0000313" key="4">
    <source>
        <dbReference type="EMBL" id="MBB4631117.1"/>
    </source>
</evidence>
<comment type="caution">
    <text evidence="4">The sequence shown here is derived from an EMBL/GenBank/DDBJ whole genome shotgun (WGS) entry which is preliminary data.</text>
</comment>
<dbReference type="InterPro" id="IPR002104">
    <property type="entry name" value="Integrase_catalytic"/>
</dbReference>
<dbReference type="AlphaFoldDB" id="A0A7W7F628"/>
<sequence>MTLGVPSHSLQKAHFVKSDADGKAMRPREHSMAEKAINRQNVKSDTDTAADAHERRKDFLTAAEIDRLLNAAKAGRHGPRDHLLVLMMYRHGLRVSEAIGLRRDEVDLAVARLWVRRLKNGLSVEQPIAGDELRAIRRYLGARDDHLPWLFVSERGAQLGPSALLGHRFTVAFCNPVMKSQFSAANSHQRRSCCYPTRHNHRSG</sequence>
<accession>A0A7W7F628</accession>
<feature type="domain" description="Tyr recombinase" evidence="3">
    <location>
        <begin position="55"/>
        <end position="204"/>
    </location>
</feature>
<feature type="compositionally biased region" description="Basic and acidic residues" evidence="2">
    <location>
        <begin position="16"/>
        <end position="35"/>
    </location>
</feature>
<feature type="region of interest" description="Disordered" evidence="2">
    <location>
        <begin position="1"/>
        <end position="35"/>
    </location>
</feature>
<keyword evidence="1" id="KW-0233">DNA recombination</keyword>
<organism evidence="4 5">
    <name type="scientific">Sphingosinicella soli</name>
    <dbReference type="NCBI Taxonomy" id="333708"/>
    <lineage>
        <taxon>Bacteria</taxon>
        <taxon>Pseudomonadati</taxon>
        <taxon>Pseudomonadota</taxon>
        <taxon>Alphaproteobacteria</taxon>
        <taxon>Sphingomonadales</taxon>
        <taxon>Sphingosinicellaceae</taxon>
        <taxon>Sphingosinicella</taxon>
    </lineage>
</organism>
<evidence type="ECO:0000259" key="3">
    <source>
        <dbReference type="PROSITE" id="PS51898"/>
    </source>
</evidence>
<protein>
    <submittedName>
        <fullName evidence="4">Integrase</fullName>
    </submittedName>
</protein>
<keyword evidence="5" id="KW-1185">Reference proteome</keyword>
<dbReference type="RefSeq" id="WP_184065208.1">
    <property type="nucleotide sequence ID" value="NZ_JACHNZ010000005.1"/>
</dbReference>
<gene>
    <name evidence="4" type="ORF">GGQ98_000724</name>
</gene>
<dbReference type="EMBL" id="JACHNZ010000005">
    <property type="protein sequence ID" value="MBB4631117.1"/>
    <property type="molecule type" value="Genomic_DNA"/>
</dbReference>
<name>A0A7W7F628_9SPHN</name>
<proteinExistence type="predicted"/>
<dbReference type="Pfam" id="PF00589">
    <property type="entry name" value="Phage_integrase"/>
    <property type="match status" value="1"/>
</dbReference>
<dbReference type="SUPFAM" id="SSF56349">
    <property type="entry name" value="DNA breaking-rejoining enzymes"/>
    <property type="match status" value="1"/>
</dbReference>
<dbReference type="GO" id="GO:0006310">
    <property type="term" value="P:DNA recombination"/>
    <property type="evidence" value="ECO:0007669"/>
    <property type="project" value="UniProtKB-KW"/>
</dbReference>
<evidence type="ECO:0000256" key="1">
    <source>
        <dbReference type="ARBA" id="ARBA00023172"/>
    </source>
</evidence>